<evidence type="ECO:0000313" key="3">
    <source>
        <dbReference type="EMBL" id="MCV2231698.1"/>
    </source>
</evidence>
<evidence type="ECO:0000313" key="4">
    <source>
        <dbReference type="Proteomes" id="UP001177160"/>
    </source>
</evidence>
<reference evidence="3" key="1">
    <citation type="submission" date="2022-09" db="EMBL/GenBank/DDBJ databases">
        <title>Novel Mycoplasma species identified in domestic and wild animals.</title>
        <authorList>
            <person name="Volokhov D.V."/>
            <person name="Furtak V.A."/>
            <person name="Zagorodnyaya T.A."/>
        </authorList>
    </citation>
    <scope>NUCLEOTIDE SEQUENCE</scope>
    <source>
        <strain evidence="3">Oakley</strain>
    </source>
</reference>
<keyword evidence="2 3" id="KW-0413">Isomerase</keyword>
<dbReference type="InterPro" id="IPR003500">
    <property type="entry name" value="RpiB_LacA_LacB"/>
</dbReference>
<dbReference type="Gene3D" id="3.40.1400.10">
    <property type="entry name" value="Sugar-phosphate isomerase, RpiB/LacA/LacB"/>
    <property type="match status" value="1"/>
</dbReference>
<dbReference type="Pfam" id="PF02502">
    <property type="entry name" value="LacAB_rpiB"/>
    <property type="match status" value="1"/>
</dbReference>
<keyword evidence="4" id="KW-1185">Reference proteome</keyword>
<dbReference type="SUPFAM" id="SSF89623">
    <property type="entry name" value="Ribose/Galactose isomerase RpiB/AlsB"/>
    <property type="match status" value="1"/>
</dbReference>
<dbReference type="InterPro" id="IPR036569">
    <property type="entry name" value="RpiB_LacA_LacB_sf"/>
</dbReference>
<comment type="similarity">
    <text evidence="1">Belongs to the LacAB/RpiB family.</text>
</comment>
<evidence type="ECO:0000256" key="2">
    <source>
        <dbReference type="ARBA" id="ARBA00023235"/>
    </source>
</evidence>
<dbReference type="InterPro" id="IPR004785">
    <property type="entry name" value="RpiB"/>
</dbReference>
<dbReference type="EMBL" id="JAOVQM010000002">
    <property type="protein sequence ID" value="MCV2231698.1"/>
    <property type="molecule type" value="Genomic_DNA"/>
</dbReference>
<protein>
    <submittedName>
        <fullName evidence="3">Ribose 5-phosphate isomerase B</fullName>
        <ecNumber evidence="3">5.3.1.6</ecNumber>
    </submittedName>
</protein>
<dbReference type="PANTHER" id="PTHR30345:SF0">
    <property type="entry name" value="DNA DAMAGE-REPAIR_TOLERATION PROTEIN DRT102"/>
    <property type="match status" value="1"/>
</dbReference>
<organism evidence="3 4">
    <name type="scientific">Paracholeplasma manati</name>
    <dbReference type="NCBI Taxonomy" id="591373"/>
    <lineage>
        <taxon>Bacteria</taxon>
        <taxon>Bacillati</taxon>
        <taxon>Mycoplasmatota</taxon>
        <taxon>Mollicutes</taxon>
        <taxon>Acholeplasmatales</taxon>
        <taxon>Acholeplasmataceae</taxon>
        <taxon>Paracholeplasma</taxon>
    </lineage>
</organism>
<dbReference type="NCBIfam" id="NF004051">
    <property type="entry name" value="PRK05571.1"/>
    <property type="match status" value="1"/>
</dbReference>
<dbReference type="GO" id="GO:0004751">
    <property type="term" value="F:ribose-5-phosphate isomerase activity"/>
    <property type="evidence" value="ECO:0007669"/>
    <property type="project" value="UniProtKB-EC"/>
</dbReference>
<accession>A0ABT2Y4N8</accession>
<dbReference type="EC" id="5.3.1.6" evidence="3"/>
<dbReference type="PIRSF" id="PIRSF005384">
    <property type="entry name" value="RpiB_LacA_B"/>
    <property type="match status" value="1"/>
</dbReference>
<dbReference type="NCBIfam" id="TIGR01120">
    <property type="entry name" value="rpiB"/>
    <property type="match status" value="1"/>
</dbReference>
<dbReference type="NCBIfam" id="TIGR00689">
    <property type="entry name" value="rpiB_lacA_lacB"/>
    <property type="match status" value="1"/>
</dbReference>
<sequence>MIAIGSDHAGYELKQQLIAYFKEKGIPYQDFGTDGLASVDYPDYGIKVGEAVVSGNYAFGIVICGTGIGISISANKVKGVRAALIYDENTARLAKQHNNANVIALGGRTHPFELAVKLVETFRNETYEPRHQKRLDKLSIYEKEHCK</sequence>
<gene>
    <name evidence="3" type="primary">rpiB</name>
    <name evidence="3" type="ORF">N7548_02550</name>
</gene>
<name>A0ABT2Y4N8_9MOLU</name>
<proteinExistence type="inferred from homology"/>
<dbReference type="Proteomes" id="UP001177160">
    <property type="component" value="Unassembled WGS sequence"/>
</dbReference>
<comment type="caution">
    <text evidence="3">The sequence shown here is derived from an EMBL/GenBank/DDBJ whole genome shotgun (WGS) entry which is preliminary data.</text>
</comment>
<dbReference type="PANTHER" id="PTHR30345">
    <property type="entry name" value="RIBOSE-5-PHOSPHATE ISOMERASE B"/>
    <property type="match status" value="1"/>
</dbReference>
<evidence type="ECO:0000256" key="1">
    <source>
        <dbReference type="ARBA" id="ARBA00008754"/>
    </source>
</evidence>
<dbReference type="RefSeq" id="WP_263607844.1">
    <property type="nucleotide sequence ID" value="NZ_JAOVQM010000002.1"/>
</dbReference>